<dbReference type="PANTHER" id="PTHR24189">
    <property type="entry name" value="MYOTROPHIN"/>
    <property type="match status" value="1"/>
</dbReference>
<dbReference type="Proteomes" id="UP000695562">
    <property type="component" value="Unassembled WGS sequence"/>
</dbReference>
<dbReference type="AlphaFoldDB" id="A0A8J4PUY7"/>
<dbReference type="SMART" id="SM00248">
    <property type="entry name" value="ANK"/>
    <property type="match status" value="6"/>
</dbReference>
<evidence type="ECO:0000256" key="4">
    <source>
        <dbReference type="SAM" id="MobiDB-lite"/>
    </source>
</evidence>
<dbReference type="PROSITE" id="PS50297">
    <property type="entry name" value="ANK_REP_REGION"/>
    <property type="match status" value="2"/>
</dbReference>
<dbReference type="PANTHER" id="PTHR24189:SF50">
    <property type="entry name" value="ANKYRIN REPEAT AND SOCS BOX PROTEIN 2"/>
    <property type="match status" value="1"/>
</dbReference>
<dbReference type="InterPro" id="IPR036305">
    <property type="entry name" value="RGS_sf"/>
</dbReference>
<protein>
    <recommendedName>
        <fullName evidence="5">RGS domain-containing protein</fullName>
    </recommendedName>
</protein>
<sequence length="502" mass="56440">MNINPLSFFSGKDKEYTEEELKQDNKLLHKSVKDGNTKQVKKILGGKKGKQLLTMVDELDQTCLMNAARNNNIEMFELVLSHYRICKVDINLPDKNGYTCLHHFFSMAADIDIKMVIILLEADDIQVNVTNRDSNTPFHYFCQKFRAPNNAILKEVFEILLKKNVNINAINKNGESPLHKAIFNTTVAQGMITLLLENKANVNYINKNGESPLHYCVRLGRADLVMILLQYGADRTIIAKDNKPLYQIAIEENFTKLADLLRDGGDLSQINDSSSTELLSLLQNPTLREDFRVFLRDELICEENINFWTDVEAYKYLKVDANRLLKEFHRISEKYLAESSPSEINVPFSIKFNIANFKKTLPTVDSNPSSPILSGSNNSSNSNSNNNLNNCLDSPCINSHNNNDNSSNSNNNNSNNNNNNNNNNNSSFSIAVSSSPSFTNNNGSESPTISGISPSTSSCSLSMSAVDYDKLQKIFNVAQHHIFNLMASDSLSKYKKKSFLNK</sequence>
<feature type="repeat" description="ANK" evidence="3">
    <location>
        <begin position="173"/>
        <end position="207"/>
    </location>
</feature>
<dbReference type="SUPFAM" id="SSF48097">
    <property type="entry name" value="Regulator of G-protein signaling, RGS"/>
    <property type="match status" value="1"/>
</dbReference>
<evidence type="ECO:0000259" key="5">
    <source>
        <dbReference type="PROSITE" id="PS50132"/>
    </source>
</evidence>
<dbReference type="SUPFAM" id="SSF48403">
    <property type="entry name" value="Ankyrin repeat"/>
    <property type="match status" value="1"/>
</dbReference>
<feature type="domain" description="RGS" evidence="5">
    <location>
        <begin position="277"/>
        <end position="344"/>
    </location>
</feature>
<accession>A0A8J4PUY7</accession>
<dbReference type="InterPro" id="IPR050745">
    <property type="entry name" value="Multifunctional_regulatory"/>
</dbReference>
<feature type="region of interest" description="Disordered" evidence="4">
    <location>
        <begin position="366"/>
        <end position="385"/>
    </location>
</feature>
<evidence type="ECO:0000256" key="2">
    <source>
        <dbReference type="ARBA" id="ARBA00023043"/>
    </source>
</evidence>
<dbReference type="PROSITE" id="PS50132">
    <property type="entry name" value="RGS"/>
    <property type="match status" value="1"/>
</dbReference>
<evidence type="ECO:0000256" key="1">
    <source>
        <dbReference type="ARBA" id="ARBA00022737"/>
    </source>
</evidence>
<dbReference type="Pfam" id="PF12796">
    <property type="entry name" value="Ank_2"/>
    <property type="match status" value="2"/>
</dbReference>
<reference evidence="6" key="1">
    <citation type="submission" date="2020-01" db="EMBL/GenBank/DDBJ databases">
        <title>Development of genomics and gene disruption for Polysphondylium violaceum indicates a role for the polyketide synthase stlB in stalk morphogenesis.</title>
        <authorList>
            <person name="Narita B."/>
            <person name="Kawabe Y."/>
            <person name="Kin K."/>
            <person name="Saito T."/>
            <person name="Gibbs R."/>
            <person name="Kuspa A."/>
            <person name="Muzny D."/>
            <person name="Queller D."/>
            <person name="Richards S."/>
            <person name="Strassman J."/>
            <person name="Sucgang R."/>
            <person name="Worley K."/>
            <person name="Schaap P."/>
        </authorList>
    </citation>
    <scope>NUCLEOTIDE SEQUENCE</scope>
    <source>
        <strain evidence="6">QSvi11</strain>
    </source>
</reference>
<dbReference type="Pfam" id="PF00615">
    <property type="entry name" value="RGS"/>
    <property type="match status" value="1"/>
</dbReference>
<name>A0A8J4PUY7_9MYCE</name>
<organism evidence="6 7">
    <name type="scientific">Polysphondylium violaceum</name>
    <dbReference type="NCBI Taxonomy" id="133409"/>
    <lineage>
        <taxon>Eukaryota</taxon>
        <taxon>Amoebozoa</taxon>
        <taxon>Evosea</taxon>
        <taxon>Eumycetozoa</taxon>
        <taxon>Dictyostelia</taxon>
        <taxon>Dictyosteliales</taxon>
        <taxon>Dictyosteliaceae</taxon>
        <taxon>Polysphondylium</taxon>
    </lineage>
</organism>
<evidence type="ECO:0000313" key="6">
    <source>
        <dbReference type="EMBL" id="KAF2073670.1"/>
    </source>
</evidence>
<proteinExistence type="predicted"/>
<keyword evidence="1" id="KW-0677">Repeat</keyword>
<dbReference type="CDD" id="cd07440">
    <property type="entry name" value="RGS"/>
    <property type="match status" value="1"/>
</dbReference>
<gene>
    <name evidence="6" type="ORF">CYY_005020</name>
</gene>
<dbReference type="Gene3D" id="1.10.167.10">
    <property type="entry name" value="Regulator of G-protein Signalling 4, domain 2"/>
    <property type="match status" value="1"/>
</dbReference>
<dbReference type="InterPro" id="IPR044926">
    <property type="entry name" value="RGS_subdomain_2"/>
</dbReference>
<dbReference type="InterPro" id="IPR016137">
    <property type="entry name" value="RGS"/>
</dbReference>
<dbReference type="OrthoDB" id="194358at2759"/>
<evidence type="ECO:0000256" key="3">
    <source>
        <dbReference type="PROSITE-ProRule" id="PRU00023"/>
    </source>
</evidence>
<evidence type="ECO:0000313" key="7">
    <source>
        <dbReference type="Proteomes" id="UP000695562"/>
    </source>
</evidence>
<dbReference type="InterPro" id="IPR002110">
    <property type="entry name" value="Ankyrin_rpt"/>
</dbReference>
<dbReference type="PROSITE" id="PS50088">
    <property type="entry name" value="ANK_REPEAT"/>
    <property type="match status" value="2"/>
</dbReference>
<keyword evidence="2 3" id="KW-0040">ANK repeat</keyword>
<dbReference type="InterPro" id="IPR036770">
    <property type="entry name" value="Ankyrin_rpt-contain_sf"/>
</dbReference>
<keyword evidence="7" id="KW-1185">Reference proteome</keyword>
<comment type="caution">
    <text evidence="6">The sequence shown here is derived from an EMBL/GenBank/DDBJ whole genome shotgun (WGS) entry which is preliminary data.</text>
</comment>
<feature type="repeat" description="ANK" evidence="3">
    <location>
        <begin position="208"/>
        <end position="240"/>
    </location>
</feature>
<dbReference type="EMBL" id="AJWJ01000190">
    <property type="protein sequence ID" value="KAF2073670.1"/>
    <property type="molecule type" value="Genomic_DNA"/>
</dbReference>
<dbReference type="Gene3D" id="1.25.40.20">
    <property type="entry name" value="Ankyrin repeat-containing domain"/>
    <property type="match status" value="2"/>
</dbReference>
<dbReference type="SMART" id="SM00315">
    <property type="entry name" value="RGS"/>
    <property type="match status" value="1"/>
</dbReference>
<feature type="region of interest" description="Disordered" evidence="4">
    <location>
        <begin position="399"/>
        <end position="457"/>
    </location>
</feature>